<dbReference type="SUPFAM" id="SSF51679">
    <property type="entry name" value="Bacterial luciferase-like"/>
    <property type="match status" value="1"/>
</dbReference>
<dbReference type="InterPro" id="IPR011251">
    <property type="entry name" value="Luciferase-like_dom"/>
</dbReference>
<sequence>MKLSILDQVPIPNGKTANEALEATIDLAVTAEKLGFHRYWIAEHHDFPGLASPAPDIILGIIGSKTNRIRIGSGAVLLPNYRPYQIAERYNLLATLYPGRIDLGLGRAPGGSAEASIALVDNFLEQVKNYPEKLDELLHFLNRDFPEEHLFSKVSAQPVPKEQPVPWLLGTSKKSAVLALEKGLPYVFGDFMSDADGPSIVRGYFENFQEGEPEAIVTVNVICAETKEEAEQLAKSNQIWKWMQDKGKGNGKIPSITEVNEYKLTDEDLELLRKSGDRQIVGTPDIVRKSLELLSEEYGTDEFMILTITHDFAARKKSYELIAREFGL</sequence>
<comment type="similarity">
    <text evidence="1">To bacterial alkanal monooxygenase alpha and beta chains.</text>
</comment>
<dbReference type="GO" id="GO:0016705">
    <property type="term" value="F:oxidoreductase activity, acting on paired donors, with incorporation or reduction of molecular oxygen"/>
    <property type="evidence" value="ECO:0007669"/>
    <property type="project" value="InterPro"/>
</dbReference>
<dbReference type="Proteomes" id="UP000624041">
    <property type="component" value="Unassembled WGS sequence"/>
</dbReference>
<dbReference type="EMBL" id="BMOS01000021">
    <property type="protein sequence ID" value="GGN61709.1"/>
    <property type="molecule type" value="Genomic_DNA"/>
</dbReference>
<evidence type="ECO:0000313" key="4">
    <source>
        <dbReference type="Proteomes" id="UP000624041"/>
    </source>
</evidence>
<dbReference type="Gene3D" id="3.20.20.30">
    <property type="entry name" value="Luciferase-like domain"/>
    <property type="match status" value="1"/>
</dbReference>
<dbReference type="InterPro" id="IPR050766">
    <property type="entry name" value="Bact_Lucif_Oxidored"/>
</dbReference>
<dbReference type="InterPro" id="IPR019949">
    <property type="entry name" value="CmoO-like"/>
</dbReference>
<gene>
    <name evidence="3" type="ORF">GCM10007971_26990</name>
</gene>
<dbReference type="NCBIfam" id="TIGR03558">
    <property type="entry name" value="oxido_grp_1"/>
    <property type="match status" value="1"/>
</dbReference>
<dbReference type="PANTHER" id="PTHR30137">
    <property type="entry name" value="LUCIFERASE-LIKE MONOOXYGENASE"/>
    <property type="match status" value="1"/>
</dbReference>
<accession>A0A917Y206</accession>
<comment type="caution">
    <text evidence="3">The sequence shown here is derived from an EMBL/GenBank/DDBJ whole genome shotgun (WGS) entry which is preliminary data.</text>
</comment>
<keyword evidence="4" id="KW-1185">Reference proteome</keyword>
<dbReference type="FunFam" id="3.20.20.30:FF:000002">
    <property type="entry name" value="LLM class flavin-dependent oxidoreductase"/>
    <property type="match status" value="1"/>
</dbReference>
<dbReference type="InterPro" id="IPR036661">
    <property type="entry name" value="Luciferase-like_sf"/>
</dbReference>
<evidence type="ECO:0000313" key="3">
    <source>
        <dbReference type="EMBL" id="GGN61709.1"/>
    </source>
</evidence>
<protein>
    <recommendedName>
        <fullName evidence="2">Luciferase-like domain-containing protein</fullName>
    </recommendedName>
</protein>
<proteinExistence type="predicted"/>
<dbReference type="Pfam" id="PF00296">
    <property type="entry name" value="Bac_luciferase"/>
    <property type="match status" value="1"/>
</dbReference>
<reference evidence="3" key="1">
    <citation type="journal article" date="2014" name="Int. J. Syst. Evol. Microbiol.">
        <title>Complete genome sequence of Corynebacterium casei LMG S-19264T (=DSM 44701T), isolated from a smear-ripened cheese.</title>
        <authorList>
            <consortium name="US DOE Joint Genome Institute (JGI-PGF)"/>
            <person name="Walter F."/>
            <person name="Albersmeier A."/>
            <person name="Kalinowski J."/>
            <person name="Ruckert C."/>
        </authorList>
    </citation>
    <scope>NUCLEOTIDE SEQUENCE</scope>
    <source>
        <strain evidence="3">JCM 17251</strain>
    </source>
</reference>
<evidence type="ECO:0000256" key="1">
    <source>
        <dbReference type="ARBA" id="ARBA00007789"/>
    </source>
</evidence>
<dbReference type="RefSeq" id="WP_188858193.1">
    <property type="nucleotide sequence ID" value="NZ_BMOS01000021.1"/>
</dbReference>
<evidence type="ECO:0000259" key="2">
    <source>
        <dbReference type="Pfam" id="PF00296"/>
    </source>
</evidence>
<reference evidence="3" key="2">
    <citation type="submission" date="2020-09" db="EMBL/GenBank/DDBJ databases">
        <authorList>
            <person name="Sun Q."/>
            <person name="Ohkuma M."/>
        </authorList>
    </citation>
    <scope>NUCLEOTIDE SEQUENCE</scope>
    <source>
        <strain evidence="3">JCM 17251</strain>
    </source>
</reference>
<organism evidence="3 4">
    <name type="scientific">Oceanobacillus indicireducens</name>
    <dbReference type="NCBI Taxonomy" id="1004261"/>
    <lineage>
        <taxon>Bacteria</taxon>
        <taxon>Bacillati</taxon>
        <taxon>Bacillota</taxon>
        <taxon>Bacilli</taxon>
        <taxon>Bacillales</taxon>
        <taxon>Bacillaceae</taxon>
        <taxon>Oceanobacillus</taxon>
    </lineage>
</organism>
<name>A0A917Y206_9BACI</name>
<feature type="domain" description="Luciferase-like" evidence="2">
    <location>
        <begin position="1"/>
        <end position="293"/>
    </location>
</feature>
<dbReference type="AlphaFoldDB" id="A0A917Y206"/>
<dbReference type="GO" id="GO:0005829">
    <property type="term" value="C:cytosol"/>
    <property type="evidence" value="ECO:0007669"/>
    <property type="project" value="TreeGrafter"/>
</dbReference>
<dbReference type="PANTHER" id="PTHR30137:SF19">
    <property type="entry name" value="LUCIFERASE-LIKE MONOOXYGENASE"/>
    <property type="match status" value="1"/>
</dbReference>